<dbReference type="InterPro" id="IPR040676">
    <property type="entry name" value="DUF5641"/>
</dbReference>
<sequence>MECAEKMRNSFYVDNLVTSVHSHDEYLDFRQQATTVMGLAKMELREWASSSDINTTTDNNISILGLRWDRERDVLSCDVKKLNMDMKITKRLILSTISQIFDPIGFTSPALLPPKRIFQNTWVEKLAWDDELPEDVSKTFKLWLEDMHIINEVKLPRHFQLENAEAREVHVFSDASKYAYAAAVFIRTEVNGAVNVQLLMAKSRLAPLKTATINRLELMSCVIAVRLAKVVKSSLNLEKVPFQFWTDSSTVLAWIRKNNDLGVFVHNRVKEILNFTQASQWSHVPGVANPADFPSRGCSPRQLLESTWWEGPPWLKGNRSSWPSGPLEINEDEVLAEMRKSTCHAVNISMQEFPEPRFSSYRKNVAVWGWVMRFVNACRLKNVEKRHFLSIVEMRQAEKIVLRKIQMESFPSGTTEVAGVQVTRDVEGLLRIQTRLMNRKDKHDFISPIVLPKCHPMVDLLIRNFHLQYCHAGIQFVMSKLREKYWIIHSRRTVRKVLKKCIKCSRFNAQHTEVSPSSLPEARVMDSQPFQTTGVDLAGPLFLRDGGKAWIVLYTCAVYRCVLLDVVTSLIAEAFLGSLERFVNNFGRPNTVFSDNGTNFVGAVSIFQRLNWKDIERACNIKQIIWRFNPPTAAWWGGWWERLIRSVKDLLKRMLGRAKLSFDELRTCLSGVSAVINDRPLTVITENGEDLIPLTPAMFIRGRVNGILPETINGESLSSSYKKMKNTQQQLQDRFRREYLSQLVQRTKKKPEYGIKLGDIVLVGSDNRKRFEWPLGLVTELIPGRDGKIRVARVKTKTGIFLRPLQRLYPSEVSDKEEAKTYSRDAEKVKTPVEEHAIGDPQCVTRKGRVVKVPRRYGQWMHLVNN</sequence>
<dbReference type="PANTHER" id="PTHR47331:SF4">
    <property type="entry name" value="PEPTIDASE S1 DOMAIN-CONTAINING PROTEIN"/>
    <property type="match status" value="1"/>
</dbReference>
<protein>
    <recommendedName>
        <fullName evidence="1">Integrase catalytic domain-containing protein</fullName>
    </recommendedName>
</protein>
<name>A0ABP1PP98_9HEXA</name>
<reference evidence="2 3" key="1">
    <citation type="submission" date="2024-08" db="EMBL/GenBank/DDBJ databases">
        <authorList>
            <person name="Cucini C."/>
            <person name="Frati F."/>
        </authorList>
    </citation>
    <scope>NUCLEOTIDE SEQUENCE [LARGE SCALE GENOMIC DNA]</scope>
</reference>
<proteinExistence type="predicted"/>
<dbReference type="InterPro" id="IPR041588">
    <property type="entry name" value="Integrase_H2C2"/>
</dbReference>
<dbReference type="InterPro" id="IPR008042">
    <property type="entry name" value="Retrotrans_Pao"/>
</dbReference>
<dbReference type="PROSITE" id="PS50994">
    <property type="entry name" value="INTEGRASE"/>
    <property type="match status" value="1"/>
</dbReference>
<dbReference type="EMBL" id="CAXLJM020000001">
    <property type="protein sequence ID" value="CAL8068579.1"/>
    <property type="molecule type" value="Genomic_DNA"/>
</dbReference>
<dbReference type="Proteomes" id="UP001642540">
    <property type="component" value="Unassembled WGS sequence"/>
</dbReference>
<dbReference type="SUPFAM" id="SSF53098">
    <property type="entry name" value="Ribonuclease H-like"/>
    <property type="match status" value="1"/>
</dbReference>
<dbReference type="PANTHER" id="PTHR47331">
    <property type="entry name" value="PHD-TYPE DOMAIN-CONTAINING PROTEIN"/>
    <property type="match status" value="1"/>
</dbReference>
<dbReference type="InterPro" id="IPR001584">
    <property type="entry name" value="Integrase_cat-core"/>
</dbReference>
<evidence type="ECO:0000313" key="2">
    <source>
        <dbReference type="EMBL" id="CAL8068579.1"/>
    </source>
</evidence>
<dbReference type="Gene3D" id="1.10.340.70">
    <property type="match status" value="1"/>
</dbReference>
<dbReference type="Pfam" id="PF18701">
    <property type="entry name" value="DUF5641"/>
    <property type="match status" value="1"/>
</dbReference>
<evidence type="ECO:0000313" key="3">
    <source>
        <dbReference type="Proteomes" id="UP001642540"/>
    </source>
</evidence>
<dbReference type="InterPro" id="IPR036397">
    <property type="entry name" value="RNaseH_sf"/>
</dbReference>
<keyword evidence="3" id="KW-1185">Reference proteome</keyword>
<gene>
    <name evidence="2" type="ORF">ODALV1_LOCUS357</name>
</gene>
<comment type="caution">
    <text evidence="2">The sequence shown here is derived from an EMBL/GenBank/DDBJ whole genome shotgun (WGS) entry which is preliminary data.</text>
</comment>
<dbReference type="InterPro" id="IPR012337">
    <property type="entry name" value="RNaseH-like_sf"/>
</dbReference>
<organism evidence="2 3">
    <name type="scientific">Orchesella dallaii</name>
    <dbReference type="NCBI Taxonomy" id="48710"/>
    <lineage>
        <taxon>Eukaryota</taxon>
        <taxon>Metazoa</taxon>
        <taxon>Ecdysozoa</taxon>
        <taxon>Arthropoda</taxon>
        <taxon>Hexapoda</taxon>
        <taxon>Collembola</taxon>
        <taxon>Entomobryomorpha</taxon>
        <taxon>Entomobryoidea</taxon>
        <taxon>Orchesellidae</taxon>
        <taxon>Orchesellinae</taxon>
        <taxon>Orchesella</taxon>
    </lineage>
</organism>
<feature type="domain" description="Integrase catalytic" evidence="1">
    <location>
        <begin position="525"/>
        <end position="704"/>
    </location>
</feature>
<dbReference type="Pfam" id="PF17921">
    <property type="entry name" value="Integrase_H2C2"/>
    <property type="match status" value="1"/>
</dbReference>
<dbReference type="Pfam" id="PF05380">
    <property type="entry name" value="Peptidase_A17"/>
    <property type="match status" value="1"/>
</dbReference>
<accession>A0ABP1PP98</accession>
<evidence type="ECO:0000259" key="1">
    <source>
        <dbReference type="PROSITE" id="PS50994"/>
    </source>
</evidence>
<dbReference type="Gene3D" id="3.30.420.10">
    <property type="entry name" value="Ribonuclease H-like superfamily/Ribonuclease H"/>
    <property type="match status" value="1"/>
</dbReference>